<evidence type="ECO:0000313" key="6">
    <source>
        <dbReference type="Proteomes" id="UP000234331"/>
    </source>
</evidence>
<organism evidence="5 6">
    <name type="scientific">Frankia canadensis</name>
    <dbReference type="NCBI Taxonomy" id="1836972"/>
    <lineage>
        <taxon>Bacteria</taxon>
        <taxon>Bacillati</taxon>
        <taxon>Actinomycetota</taxon>
        <taxon>Actinomycetes</taxon>
        <taxon>Frankiales</taxon>
        <taxon>Frankiaceae</taxon>
        <taxon>Frankia</taxon>
    </lineage>
</organism>
<protein>
    <recommendedName>
        <fullName evidence="4">CRISPR type III-associated protein domain-containing protein</fullName>
    </recommendedName>
</protein>
<dbReference type="PANTHER" id="PTHR39965">
    <property type="entry name" value="CRISPR SYSTEM CMR SUBUNIT CMR6"/>
    <property type="match status" value="1"/>
</dbReference>
<evidence type="ECO:0000256" key="1">
    <source>
        <dbReference type="ARBA" id="ARBA00023118"/>
    </source>
</evidence>
<dbReference type="Proteomes" id="UP000234331">
    <property type="component" value="Unassembled WGS sequence"/>
</dbReference>
<dbReference type="EMBL" id="FZMO01000295">
    <property type="protein sequence ID" value="SNQ49706.1"/>
    <property type="molecule type" value="Genomic_DNA"/>
</dbReference>
<dbReference type="Pfam" id="PF03787">
    <property type="entry name" value="RAMPs"/>
    <property type="match status" value="1"/>
</dbReference>
<keyword evidence="1" id="KW-0051">Antiviral defense</keyword>
<reference evidence="5 6" key="1">
    <citation type="submission" date="2017-06" db="EMBL/GenBank/DDBJ databases">
        <authorList>
            <person name="Kim H.J."/>
            <person name="Triplett B.A."/>
        </authorList>
    </citation>
    <scope>NUCLEOTIDE SEQUENCE [LARGE SCALE GENOMIC DNA]</scope>
    <source>
        <strain evidence="5">FRACA_ARgP5</strain>
    </source>
</reference>
<evidence type="ECO:0000256" key="2">
    <source>
        <dbReference type="ARBA" id="ARBA00093789"/>
    </source>
</evidence>
<gene>
    <name evidence="5" type="ORF">FRACA_3640003</name>
</gene>
<feature type="domain" description="CRISPR type III-associated protein" evidence="4">
    <location>
        <begin position="116"/>
        <end position="321"/>
    </location>
</feature>
<proteinExistence type="predicted"/>
<evidence type="ECO:0000256" key="3">
    <source>
        <dbReference type="SAM" id="MobiDB-lite"/>
    </source>
</evidence>
<dbReference type="OrthoDB" id="9813956at2"/>
<feature type="region of interest" description="Disordered" evidence="3">
    <location>
        <begin position="331"/>
        <end position="365"/>
    </location>
</feature>
<comment type="subunit">
    <text evidence="2">Part of the Csm effector complex that includes Cas10, Csm2, Csm3, Csm4 and Csm5.</text>
</comment>
<feature type="region of interest" description="Disordered" evidence="3">
    <location>
        <begin position="172"/>
        <end position="221"/>
    </location>
</feature>
<dbReference type="PANTHER" id="PTHR39965:SF1">
    <property type="entry name" value="CRISPR SYSTEM CMR SUBUNIT CMR6"/>
    <property type="match status" value="1"/>
</dbReference>
<evidence type="ECO:0000313" key="5">
    <source>
        <dbReference type="EMBL" id="SNQ49706.1"/>
    </source>
</evidence>
<accession>A0A2I2KVM5</accession>
<sequence>MTALAGPLHAFASYEPPAENRKTGILRIRPTAAPNGPTAQAPNGSLLLRRAVWVHDGGDRHAEDRDAQLRERTATALDPGGSDHVAGLLRAAHARRGVAMARLAARGRTVRTLRVTPMWRLVIGVGEEIPHEVGLTVHGTYGVPILPGSALKGVARRYARAEDPQRYAEYGQASFGAEPGERADRGPGPDTAPDAATSATSATSGPSEGKPDDGRVVFVDALPLPPRGGRAGVTVDVITPHAKDYYTEAGAAPPAEYTQPVPVAFFSVTSAVAFVVHLVGRSGDPDLSELGLDSDAVLGWLPAALRDLGIGAKTNAGYGYCDVAIEPVLEPASTGDDQGADANPAAAAGRSTPTEDGPALREGTR</sequence>
<dbReference type="NCBIfam" id="TIGR01898">
    <property type="entry name" value="cas_TM1791_cmr6"/>
    <property type="match status" value="1"/>
</dbReference>
<dbReference type="GO" id="GO:0051607">
    <property type="term" value="P:defense response to virus"/>
    <property type="evidence" value="ECO:0007669"/>
    <property type="project" value="UniProtKB-KW"/>
</dbReference>
<dbReference type="InterPro" id="IPR010172">
    <property type="entry name" value="CRISPR-assoc_prot_TM1791"/>
</dbReference>
<dbReference type="RefSeq" id="WP_101833145.1">
    <property type="nucleotide sequence ID" value="NZ_FZMO01000295.1"/>
</dbReference>
<evidence type="ECO:0000259" key="4">
    <source>
        <dbReference type="Pfam" id="PF03787"/>
    </source>
</evidence>
<dbReference type="InterPro" id="IPR005537">
    <property type="entry name" value="RAMP_III_fam"/>
</dbReference>
<name>A0A2I2KVM5_9ACTN</name>
<keyword evidence="6" id="KW-1185">Reference proteome</keyword>
<feature type="compositionally biased region" description="Low complexity" evidence="3">
    <location>
        <begin position="188"/>
        <end position="207"/>
    </location>
</feature>
<feature type="compositionally biased region" description="Low complexity" evidence="3">
    <location>
        <begin position="335"/>
        <end position="349"/>
    </location>
</feature>
<dbReference type="AlphaFoldDB" id="A0A2I2KVM5"/>